<dbReference type="EMBL" id="CP157947">
    <property type="protein sequence ID" value="XBS69019.1"/>
    <property type="molecule type" value="Genomic_DNA"/>
</dbReference>
<dbReference type="Pfam" id="PF00107">
    <property type="entry name" value="ADH_zinc_N"/>
    <property type="match status" value="1"/>
</dbReference>
<name>A0AAU7Q7I8_9GAMM</name>
<dbReference type="NCBIfam" id="TIGR02824">
    <property type="entry name" value="quinone_pig3"/>
    <property type="match status" value="1"/>
</dbReference>
<dbReference type="Pfam" id="PF08240">
    <property type="entry name" value="ADH_N"/>
    <property type="match status" value="1"/>
</dbReference>
<proteinExistence type="predicted"/>
<dbReference type="GO" id="GO:0016651">
    <property type="term" value="F:oxidoreductase activity, acting on NAD(P)H"/>
    <property type="evidence" value="ECO:0007669"/>
    <property type="project" value="TreeGrafter"/>
</dbReference>
<dbReference type="InterPro" id="IPR011032">
    <property type="entry name" value="GroES-like_sf"/>
</dbReference>
<gene>
    <name evidence="4" type="ORF">ABK905_21315</name>
</gene>
<dbReference type="Gene3D" id="3.90.180.10">
    <property type="entry name" value="Medium-chain alcohol dehydrogenases, catalytic domain"/>
    <property type="match status" value="1"/>
</dbReference>
<dbReference type="InterPro" id="IPR013149">
    <property type="entry name" value="ADH-like_C"/>
</dbReference>
<protein>
    <submittedName>
        <fullName evidence="4">NAD(P)H-quinone oxidoreductase</fullName>
    </submittedName>
</protein>
<evidence type="ECO:0000259" key="3">
    <source>
        <dbReference type="SMART" id="SM00829"/>
    </source>
</evidence>
<dbReference type="SUPFAM" id="SSF51735">
    <property type="entry name" value="NAD(P)-binding Rossmann-fold domains"/>
    <property type="match status" value="1"/>
</dbReference>
<dbReference type="Gene3D" id="3.40.50.720">
    <property type="entry name" value="NAD(P)-binding Rossmann-like Domain"/>
    <property type="match status" value="1"/>
</dbReference>
<keyword evidence="1" id="KW-0521">NADP</keyword>
<dbReference type="InterPro" id="IPR014189">
    <property type="entry name" value="Quinone_OxRdtase_PIG3"/>
</dbReference>
<dbReference type="InterPro" id="IPR020843">
    <property type="entry name" value="ER"/>
</dbReference>
<dbReference type="CDD" id="cd05276">
    <property type="entry name" value="p53_inducible_oxidoreductase"/>
    <property type="match status" value="1"/>
</dbReference>
<keyword evidence="2" id="KW-0560">Oxidoreductase</keyword>
<dbReference type="SUPFAM" id="SSF50129">
    <property type="entry name" value="GroES-like"/>
    <property type="match status" value="1"/>
</dbReference>
<dbReference type="PANTHER" id="PTHR48106">
    <property type="entry name" value="QUINONE OXIDOREDUCTASE PIG3-RELATED"/>
    <property type="match status" value="1"/>
</dbReference>
<dbReference type="InterPro" id="IPR013154">
    <property type="entry name" value="ADH-like_N"/>
</dbReference>
<dbReference type="InterPro" id="IPR036291">
    <property type="entry name" value="NAD(P)-bd_dom_sf"/>
</dbReference>
<dbReference type="PANTHER" id="PTHR48106:SF8">
    <property type="entry name" value="OS02G0805600 PROTEIN"/>
    <property type="match status" value="1"/>
</dbReference>
<evidence type="ECO:0000313" key="4">
    <source>
        <dbReference type="EMBL" id="XBS69019.1"/>
    </source>
</evidence>
<accession>A0AAU7Q7I8</accession>
<dbReference type="AlphaFoldDB" id="A0AAU7Q7I8"/>
<evidence type="ECO:0000256" key="2">
    <source>
        <dbReference type="ARBA" id="ARBA00023002"/>
    </source>
</evidence>
<dbReference type="SMART" id="SM00829">
    <property type="entry name" value="PKS_ER"/>
    <property type="match status" value="1"/>
</dbReference>
<evidence type="ECO:0000256" key="1">
    <source>
        <dbReference type="ARBA" id="ARBA00022857"/>
    </source>
</evidence>
<organism evidence="4">
    <name type="scientific">Acerihabitans sp. KWT182</name>
    <dbReference type="NCBI Taxonomy" id="3157919"/>
    <lineage>
        <taxon>Bacteria</taxon>
        <taxon>Pseudomonadati</taxon>
        <taxon>Pseudomonadota</taxon>
        <taxon>Gammaproteobacteria</taxon>
        <taxon>Enterobacterales</taxon>
        <taxon>Pectobacteriaceae</taxon>
        <taxon>Acerihabitans</taxon>
    </lineage>
</organism>
<dbReference type="GO" id="GO:0070402">
    <property type="term" value="F:NADPH binding"/>
    <property type="evidence" value="ECO:0007669"/>
    <property type="project" value="TreeGrafter"/>
</dbReference>
<sequence>MTATVIPSVMQAIDIKQPGGPEQLVAIEMPVPRPDAGYLLVRVAAAGVNRPDVMQRAGSYPPPPGASLIPGLEIAGEVAAVGPDVSRYAVGDKVCALIAGGGYAEYCVVHETNALPVPDGFSLLQGAALPETFFTVWANLFQRGKLKAGEILLVHGGTSGIGTVSIMLAKAFGATVLTTAGSDAKCAAALELGADSAINYRTQDFVAETKRLTDGHGADVIVDLVAGDYVARNYAAAAMEGRILQIGVQHGPAKELNLMPLLSKRLTHTGTTLRSRTIQEKAAIADDLLKKVWPLLAQDRLRPLIDRTFPLYRASDAHALMEASTHIGKIMLVTPGYAELLADA</sequence>
<feature type="domain" description="Enoyl reductase (ER)" evidence="3">
    <location>
        <begin position="19"/>
        <end position="332"/>
    </location>
</feature>
<reference evidence="4" key="1">
    <citation type="submission" date="2024-06" db="EMBL/GenBank/DDBJ databases">
        <authorList>
            <person name="Coelho C."/>
            <person name="Bento M."/>
            <person name="Garcia E."/>
            <person name="Camelo A."/>
            <person name="Brandao I."/>
            <person name="Espirito Santo C."/>
            <person name="Trovao J."/>
            <person name="Verissimo A."/>
            <person name="Costa J."/>
            <person name="Tiago I."/>
        </authorList>
    </citation>
    <scope>NUCLEOTIDE SEQUENCE</scope>
    <source>
        <strain evidence="4">KWT182</strain>
    </source>
</reference>